<proteinExistence type="predicted"/>
<protein>
    <submittedName>
        <fullName evidence="1">Uncharacterized protein</fullName>
    </submittedName>
</protein>
<comment type="caution">
    <text evidence="1">The sequence shown here is derived from an EMBL/GenBank/DDBJ whole genome shotgun (WGS) entry which is preliminary data.</text>
</comment>
<organism evidence="1 2">
    <name type="scientific">Dreissena polymorpha</name>
    <name type="common">Zebra mussel</name>
    <name type="synonym">Mytilus polymorpha</name>
    <dbReference type="NCBI Taxonomy" id="45954"/>
    <lineage>
        <taxon>Eukaryota</taxon>
        <taxon>Metazoa</taxon>
        <taxon>Spiralia</taxon>
        <taxon>Lophotrochozoa</taxon>
        <taxon>Mollusca</taxon>
        <taxon>Bivalvia</taxon>
        <taxon>Autobranchia</taxon>
        <taxon>Heteroconchia</taxon>
        <taxon>Euheterodonta</taxon>
        <taxon>Imparidentia</taxon>
        <taxon>Neoheterodontei</taxon>
        <taxon>Myida</taxon>
        <taxon>Dreissenoidea</taxon>
        <taxon>Dreissenidae</taxon>
        <taxon>Dreissena</taxon>
    </lineage>
</organism>
<evidence type="ECO:0000313" key="2">
    <source>
        <dbReference type="Proteomes" id="UP000828390"/>
    </source>
</evidence>
<sequence>MDLLVHNLLNLAIAAVAMSNIIRTLPVLVSSLARDDSKNAKLVSSTSDVHCDDCTDVDFVAVQLDLRILCADLHIAANYG</sequence>
<dbReference type="Proteomes" id="UP000828390">
    <property type="component" value="Unassembled WGS sequence"/>
</dbReference>
<dbReference type="EMBL" id="JAIWYP010000013">
    <property type="protein sequence ID" value="KAH3718427.1"/>
    <property type="molecule type" value="Genomic_DNA"/>
</dbReference>
<gene>
    <name evidence="1" type="ORF">DPMN_061231</name>
</gene>
<dbReference type="AlphaFoldDB" id="A0A9D4HGY1"/>
<accession>A0A9D4HGY1</accession>
<reference evidence="1" key="1">
    <citation type="journal article" date="2019" name="bioRxiv">
        <title>The Genome of the Zebra Mussel, Dreissena polymorpha: A Resource for Invasive Species Research.</title>
        <authorList>
            <person name="McCartney M.A."/>
            <person name="Auch B."/>
            <person name="Kono T."/>
            <person name="Mallez S."/>
            <person name="Zhang Y."/>
            <person name="Obille A."/>
            <person name="Becker A."/>
            <person name="Abrahante J.E."/>
            <person name="Garbe J."/>
            <person name="Badalamenti J.P."/>
            <person name="Herman A."/>
            <person name="Mangelson H."/>
            <person name="Liachko I."/>
            <person name="Sullivan S."/>
            <person name="Sone E.D."/>
            <person name="Koren S."/>
            <person name="Silverstein K.A.T."/>
            <person name="Beckman K.B."/>
            <person name="Gohl D.M."/>
        </authorList>
    </citation>
    <scope>NUCLEOTIDE SEQUENCE</scope>
    <source>
        <strain evidence="1">Duluth1</strain>
        <tissue evidence="1">Whole animal</tissue>
    </source>
</reference>
<reference evidence="1" key="2">
    <citation type="submission" date="2020-11" db="EMBL/GenBank/DDBJ databases">
        <authorList>
            <person name="McCartney M.A."/>
            <person name="Auch B."/>
            <person name="Kono T."/>
            <person name="Mallez S."/>
            <person name="Becker A."/>
            <person name="Gohl D.M."/>
            <person name="Silverstein K.A.T."/>
            <person name="Koren S."/>
            <person name="Bechman K.B."/>
            <person name="Herman A."/>
            <person name="Abrahante J.E."/>
            <person name="Garbe J."/>
        </authorList>
    </citation>
    <scope>NUCLEOTIDE SEQUENCE</scope>
    <source>
        <strain evidence="1">Duluth1</strain>
        <tissue evidence="1">Whole animal</tissue>
    </source>
</reference>
<name>A0A9D4HGY1_DREPO</name>
<evidence type="ECO:0000313" key="1">
    <source>
        <dbReference type="EMBL" id="KAH3718427.1"/>
    </source>
</evidence>
<keyword evidence="2" id="KW-1185">Reference proteome</keyword>